<comment type="caution">
    <text evidence="2">The sequence shown here is derived from an EMBL/GenBank/DDBJ whole genome shotgun (WGS) entry which is preliminary data.</text>
</comment>
<accession>A0ABV1N766</accession>
<name>A0ABV1N766_9GAMM</name>
<reference evidence="2 3" key="1">
    <citation type="submission" date="2024-05" db="EMBL/GenBank/DDBJ databases">
        <title>Halomonas sp. CS7 16S ribosomal RNA gene Genome sequencing and assembly.</title>
        <authorList>
            <person name="Yook S."/>
        </authorList>
    </citation>
    <scope>NUCLEOTIDE SEQUENCE [LARGE SCALE GENOMIC DNA]</scope>
    <source>
        <strain evidence="2 3">CS7</strain>
    </source>
</reference>
<feature type="compositionally biased region" description="Polar residues" evidence="1">
    <location>
        <begin position="1"/>
        <end position="10"/>
    </location>
</feature>
<sequence length="81" mass="8642">MTTPIQNSMPQPAPDSGMFSHFVRLADKEASEHQHGCPFKPQQPLEAPVTPPPDKSTIEPGVQVSGGDDDLMSQDINATAS</sequence>
<dbReference type="Proteomes" id="UP001472978">
    <property type="component" value="Unassembled WGS sequence"/>
</dbReference>
<evidence type="ECO:0000313" key="2">
    <source>
        <dbReference type="EMBL" id="MEQ6888606.1"/>
    </source>
</evidence>
<gene>
    <name evidence="2" type="ORF">ABE957_07955</name>
</gene>
<organism evidence="2 3">
    <name type="scientific">Halomonas pelophila</name>
    <dbReference type="NCBI Taxonomy" id="3151122"/>
    <lineage>
        <taxon>Bacteria</taxon>
        <taxon>Pseudomonadati</taxon>
        <taxon>Pseudomonadota</taxon>
        <taxon>Gammaproteobacteria</taxon>
        <taxon>Oceanospirillales</taxon>
        <taxon>Halomonadaceae</taxon>
        <taxon>Halomonas</taxon>
    </lineage>
</organism>
<feature type="region of interest" description="Disordered" evidence="1">
    <location>
        <begin position="1"/>
        <end position="81"/>
    </location>
</feature>
<protein>
    <submittedName>
        <fullName evidence="2">Uncharacterized protein</fullName>
    </submittedName>
</protein>
<keyword evidence="3" id="KW-1185">Reference proteome</keyword>
<proteinExistence type="predicted"/>
<dbReference type="EMBL" id="JBEGCI010000006">
    <property type="protein sequence ID" value="MEQ6888606.1"/>
    <property type="molecule type" value="Genomic_DNA"/>
</dbReference>
<feature type="compositionally biased region" description="Basic and acidic residues" evidence="1">
    <location>
        <begin position="24"/>
        <end position="35"/>
    </location>
</feature>
<evidence type="ECO:0000256" key="1">
    <source>
        <dbReference type="SAM" id="MobiDB-lite"/>
    </source>
</evidence>
<evidence type="ECO:0000313" key="3">
    <source>
        <dbReference type="Proteomes" id="UP001472978"/>
    </source>
</evidence>
<dbReference type="RefSeq" id="WP_349758142.1">
    <property type="nucleotide sequence ID" value="NZ_JBEGCI010000006.1"/>
</dbReference>